<dbReference type="PANTHER" id="PTHR13163">
    <property type="entry name" value="SPINAL CORD EXPRESSION PROTEIN 4"/>
    <property type="match status" value="1"/>
</dbReference>
<comment type="similarity">
    <text evidence="4">Belongs to the DoxX family.</text>
</comment>
<reference evidence="13" key="1">
    <citation type="submission" date="2020-11" db="EMBL/GenBank/DDBJ databases">
        <authorList>
            <person name="Tran Van P."/>
        </authorList>
    </citation>
    <scope>NUCLEOTIDE SEQUENCE</scope>
</reference>
<keyword evidence="7" id="KW-1133">Transmembrane helix</keyword>
<name>A0A7R8ZR43_9CRUS</name>
<gene>
    <name evidence="13" type="ORF">CTOB1V02_LOCUS6959</name>
</gene>
<protein>
    <recommendedName>
        <fullName evidence="12">Novel acetylcholine receptor chaperone</fullName>
    </recommendedName>
</protein>
<dbReference type="InterPro" id="IPR040399">
    <property type="entry name" value="TMEM35A/B"/>
</dbReference>
<evidence type="ECO:0000256" key="7">
    <source>
        <dbReference type="ARBA" id="ARBA00022989"/>
    </source>
</evidence>
<dbReference type="GO" id="GO:2000010">
    <property type="term" value="P:positive regulation of protein localization to cell surface"/>
    <property type="evidence" value="ECO:0007669"/>
    <property type="project" value="TreeGrafter"/>
</dbReference>
<sequence>MGSLVLKSLSVLLGLFFVFVGVMKVTPRINRDMHKEIRKEFVRYTKVLPLPVPEGVTITSKWYRRVFGGLEIASGLALAAIPHRKTKLVSNVTLLLLCVLMGYSNFMLNEKFEKIAPSLVFCFMLSCRLLVDWQVTRRDRAALAAAAKLAEDEDMADKKED</sequence>
<keyword evidence="6" id="KW-0256">Endoplasmic reticulum</keyword>
<evidence type="ECO:0000256" key="3">
    <source>
        <dbReference type="ARBA" id="ARBA00004585"/>
    </source>
</evidence>
<dbReference type="GO" id="GO:0005789">
    <property type="term" value="C:endoplasmic reticulum membrane"/>
    <property type="evidence" value="ECO:0007669"/>
    <property type="project" value="UniProtKB-SubCell"/>
</dbReference>
<dbReference type="GO" id="GO:0051131">
    <property type="term" value="P:chaperone-mediated protein complex assembly"/>
    <property type="evidence" value="ECO:0007669"/>
    <property type="project" value="TreeGrafter"/>
</dbReference>
<keyword evidence="10" id="KW-0143">Chaperone</keyword>
<evidence type="ECO:0000256" key="12">
    <source>
        <dbReference type="ARBA" id="ARBA00024424"/>
    </source>
</evidence>
<dbReference type="GO" id="GO:0031410">
    <property type="term" value="C:cytoplasmic vesicle"/>
    <property type="evidence" value="ECO:0007669"/>
    <property type="project" value="UniProtKB-SubCell"/>
</dbReference>
<evidence type="ECO:0000256" key="10">
    <source>
        <dbReference type="ARBA" id="ARBA00023186"/>
    </source>
</evidence>
<dbReference type="EMBL" id="OB661862">
    <property type="protein sequence ID" value="CAD7229086.1"/>
    <property type="molecule type" value="Genomic_DNA"/>
</dbReference>
<proteinExistence type="inferred from homology"/>
<keyword evidence="9" id="KW-0576">Peroxisome</keyword>
<evidence type="ECO:0000256" key="11">
    <source>
        <dbReference type="ARBA" id="ARBA00023329"/>
    </source>
</evidence>
<dbReference type="PANTHER" id="PTHR13163:SF0">
    <property type="entry name" value="NOVEL ACETYLCHOLINE RECEPTOR CHAPERONE"/>
    <property type="match status" value="1"/>
</dbReference>
<keyword evidence="5" id="KW-0812">Transmembrane</keyword>
<dbReference type="OrthoDB" id="432685at2759"/>
<evidence type="ECO:0000256" key="5">
    <source>
        <dbReference type="ARBA" id="ARBA00022692"/>
    </source>
</evidence>
<evidence type="ECO:0000256" key="8">
    <source>
        <dbReference type="ARBA" id="ARBA00023136"/>
    </source>
</evidence>
<evidence type="ECO:0000256" key="9">
    <source>
        <dbReference type="ARBA" id="ARBA00023140"/>
    </source>
</evidence>
<accession>A0A7R8ZR43</accession>
<dbReference type="AlphaFoldDB" id="A0A7R8ZR43"/>
<evidence type="ECO:0000313" key="13">
    <source>
        <dbReference type="EMBL" id="CAD7229086.1"/>
    </source>
</evidence>
<keyword evidence="8" id="KW-0472">Membrane</keyword>
<comment type="subcellular location">
    <subcellularLocation>
        <location evidence="2">Cytoplasmic vesicle</location>
    </subcellularLocation>
    <subcellularLocation>
        <location evidence="1">Endoplasmic reticulum membrane</location>
        <topology evidence="1">Multi-pass membrane protein</topology>
    </subcellularLocation>
    <subcellularLocation>
        <location evidence="3">Peroxisome membrane</location>
        <topology evidence="3">Multi-pass membrane protein</topology>
    </subcellularLocation>
</comment>
<dbReference type="GO" id="GO:0005778">
    <property type="term" value="C:peroxisomal membrane"/>
    <property type="evidence" value="ECO:0007669"/>
    <property type="project" value="UniProtKB-SubCell"/>
</dbReference>
<keyword evidence="11" id="KW-0968">Cytoplasmic vesicle</keyword>
<evidence type="ECO:0000256" key="4">
    <source>
        <dbReference type="ARBA" id="ARBA00006679"/>
    </source>
</evidence>
<evidence type="ECO:0000256" key="2">
    <source>
        <dbReference type="ARBA" id="ARBA00004541"/>
    </source>
</evidence>
<evidence type="ECO:0000256" key="1">
    <source>
        <dbReference type="ARBA" id="ARBA00004477"/>
    </source>
</evidence>
<organism evidence="13">
    <name type="scientific">Cyprideis torosa</name>
    <dbReference type="NCBI Taxonomy" id="163714"/>
    <lineage>
        <taxon>Eukaryota</taxon>
        <taxon>Metazoa</taxon>
        <taxon>Ecdysozoa</taxon>
        <taxon>Arthropoda</taxon>
        <taxon>Crustacea</taxon>
        <taxon>Oligostraca</taxon>
        <taxon>Ostracoda</taxon>
        <taxon>Podocopa</taxon>
        <taxon>Podocopida</taxon>
        <taxon>Cytherocopina</taxon>
        <taxon>Cytheroidea</taxon>
        <taxon>Cytherideidae</taxon>
        <taxon>Cyprideis</taxon>
    </lineage>
</organism>
<evidence type="ECO:0000256" key="6">
    <source>
        <dbReference type="ARBA" id="ARBA00022824"/>
    </source>
</evidence>